<sequence length="86" mass="8631">MSKIDELAELIGGVTEQINEATAASGASAQEAEQVGATAAALGAEGVIEGMAEVKSQLDALSELLQSASERADEIKALALSVAENS</sequence>
<feature type="coiled-coil region" evidence="1">
    <location>
        <begin position="51"/>
        <end position="78"/>
    </location>
</feature>
<protein>
    <submittedName>
        <fullName evidence="2">Uncharacterized protein</fullName>
    </submittedName>
</protein>
<dbReference type="Proteomes" id="UP001138997">
    <property type="component" value="Unassembled WGS sequence"/>
</dbReference>
<keyword evidence="3" id="KW-1185">Reference proteome</keyword>
<proteinExistence type="predicted"/>
<organism evidence="2 3">
    <name type="scientific">Kineosporia babensis</name>
    <dbReference type="NCBI Taxonomy" id="499548"/>
    <lineage>
        <taxon>Bacteria</taxon>
        <taxon>Bacillati</taxon>
        <taxon>Actinomycetota</taxon>
        <taxon>Actinomycetes</taxon>
        <taxon>Kineosporiales</taxon>
        <taxon>Kineosporiaceae</taxon>
        <taxon>Kineosporia</taxon>
    </lineage>
</organism>
<accession>A0A9X1T0H7</accession>
<dbReference type="EMBL" id="JAJOMB010000009">
    <property type="protein sequence ID" value="MCD5312748.1"/>
    <property type="molecule type" value="Genomic_DNA"/>
</dbReference>
<name>A0A9X1T0H7_9ACTN</name>
<keyword evidence="1" id="KW-0175">Coiled coil</keyword>
<dbReference type="AlphaFoldDB" id="A0A9X1T0H7"/>
<comment type="caution">
    <text evidence="2">The sequence shown here is derived from an EMBL/GenBank/DDBJ whole genome shotgun (WGS) entry which is preliminary data.</text>
</comment>
<evidence type="ECO:0000313" key="3">
    <source>
        <dbReference type="Proteomes" id="UP001138997"/>
    </source>
</evidence>
<evidence type="ECO:0000256" key="1">
    <source>
        <dbReference type="SAM" id="Coils"/>
    </source>
</evidence>
<gene>
    <name evidence="2" type="ORF">LR394_17725</name>
</gene>
<dbReference type="RefSeq" id="WP_231443288.1">
    <property type="nucleotide sequence ID" value="NZ_JAJOMB010000009.1"/>
</dbReference>
<reference evidence="2" key="1">
    <citation type="submission" date="2021-11" db="EMBL/GenBank/DDBJ databases">
        <title>Streptomyces corallinus and Kineosporia corallina sp. nov., two new coral-derived marine actinobacteria.</title>
        <authorList>
            <person name="Buangrab K."/>
            <person name="Sutthacheep M."/>
            <person name="Yeemin T."/>
            <person name="Harunari E."/>
            <person name="Igarashi Y."/>
            <person name="Sripreechasak P."/>
            <person name="Kanchanasin P."/>
            <person name="Tanasupawat S."/>
            <person name="Phongsopitanun W."/>
        </authorList>
    </citation>
    <scope>NUCLEOTIDE SEQUENCE</scope>
    <source>
        <strain evidence="2">JCM 31032</strain>
    </source>
</reference>
<evidence type="ECO:0000313" key="2">
    <source>
        <dbReference type="EMBL" id="MCD5312748.1"/>
    </source>
</evidence>